<feature type="compositionally biased region" description="Polar residues" evidence="3">
    <location>
        <begin position="58"/>
        <end position="68"/>
    </location>
</feature>
<feature type="compositionally biased region" description="Basic and acidic residues" evidence="3">
    <location>
        <begin position="105"/>
        <end position="121"/>
    </location>
</feature>
<dbReference type="InterPro" id="IPR051261">
    <property type="entry name" value="NLR"/>
</dbReference>
<proteinExistence type="predicted"/>
<dbReference type="InterPro" id="IPR041267">
    <property type="entry name" value="NLRP_HD2"/>
</dbReference>
<comment type="caution">
    <text evidence="5">The sequence shown here is derived from an EMBL/GenBank/DDBJ whole genome shotgun (WGS) entry which is preliminary data.</text>
</comment>
<feature type="compositionally biased region" description="Polar residues" evidence="3">
    <location>
        <begin position="14"/>
        <end position="33"/>
    </location>
</feature>
<feature type="domain" description="FISNA" evidence="4">
    <location>
        <begin position="135"/>
        <end position="206"/>
    </location>
</feature>
<gene>
    <name evidence="5" type="ORF">DPX16_8083</name>
</gene>
<reference evidence="5 6" key="1">
    <citation type="submission" date="2018-10" db="EMBL/GenBank/DDBJ databases">
        <title>Genome assembly for a Yunnan-Guizhou Plateau 3E fish, Anabarilius grahami (Regan), and its evolutionary and genetic applications.</title>
        <authorList>
            <person name="Jiang W."/>
        </authorList>
    </citation>
    <scope>NUCLEOTIDE SEQUENCE [LARGE SCALE GENOMIC DNA]</scope>
    <source>
        <strain evidence="5">AG-KIZ</strain>
        <tissue evidence="5">Muscle</tissue>
    </source>
</reference>
<keyword evidence="1" id="KW-0433">Leucine-rich repeat</keyword>
<feature type="compositionally biased region" description="Basic and acidic residues" evidence="3">
    <location>
        <begin position="35"/>
        <end position="57"/>
    </location>
</feature>
<dbReference type="Proteomes" id="UP000281406">
    <property type="component" value="Unassembled WGS sequence"/>
</dbReference>
<dbReference type="Pfam" id="PF14484">
    <property type="entry name" value="FISNA"/>
    <property type="match status" value="1"/>
</dbReference>
<keyword evidence="2" id="KW-0677">Repeat</keyword>
<name>A0A3N0Y843_ANAGA</name>
<keyword evidence="6" id="KW-1185">Reference proteome</keyword>
<evidence type="ECO:0000313" key="5">
    <source>
        <dbReference type="EMBL" id="ROL42393.1"/>
    </source>
</evidence>
<feature type="region of interest" description="Disordered" evidence="3">
    <location>
        <begin position="1"/>
        <end position="121"/>
    </location>
</feature>
<protein>
    <submittedName>
        <fullName evidence="5">Protein NLRC3</fullName>
    </submittedName>
</protein>
<dbReference type="PANTHER" id="PTHR24106">
    <property type="entry name" value="NACHT, LRR AND CARD DOMAINS-CONTAINING"/>
    <property type="match status" value="1"/>
</dbReference>
<accession>A0A3N0Y843</accession>
<dbReference type="EMBL" id="RJVU01049641">
    <property type="protein sequence ID" value="ROL42393.1"/>
    <property type="molecule type" value="Genomic_DNA"/>
</dbReference>
<evidence type="ECO:0000313" key="6">
    <source>
        <dbReference type="Proteomes" id="UP000281406"/>
    </source>
</evidence>
<feature type="compositionally biased region" description="Polar residues" evidence="3">
    <location>
        <begin position="87"/>
        <end position="103"/>
    </location>
</feature>
<organism evidence="5 6">
    <name type="scientific">Anabarilius grahami</name>
    <name type="common">Kanglang fish</name>
    <name type="synonym">Barilius grahami</name>
    <dbReference type="NCBI Taxonomy" id="495550"/>
    <lineage>
        <taxon>Eukaryota</taxon>
        <taxon>Metazoa</taxon>
        <taxon>Chordata</taxon>
        <taxon>Craniata</taxon>
        <taxon>Vertebrata</taxon>
        <taxon>Euteleostomi</taxon>
        <taxon>Actinopterygii</taxon>
        <taxon>Neopterygii</taxon>
        <taxon>Teleostei</taxon>
        <taxon>Ostariophysi</taxon>
        <taxon>Cypriniformes</taxon>
        <taxon>Xenocyprididae</taxon>
        <taxon>Xenocypridinae</taxon>
        <taxon>Xenocypridinae incertae sedis</taxon>
        <taxon>Anabarilius</taxon>
    </lineage>
</organism>
<dbReference type="SMART" id="SM01288">
    <property type="entry name" value="FISNA"/>
    <property type="match status" value="1"/>
</dbReference>
<evidence type="ECO:0000256" key="3">
    <source>
        <dbReference type="SAM" id="MobiDB-lite"/>
    </source>
</evidence>
<dbReference type="InterPro" id="IPR029495">
    <property type="entry name" value="NACHT-assoc"/>
</dbReference>
<evidence type="ECO:0000256" key="1">
    <source>
        <dbReference type="ARBA" id="ARBA00022614"/>
    </source>
</evidence>
<evidence type="ECO:0000259" key="4">
    <source>
        <dbReference type="SMART" id="SM01288"/>
    </source>
</evidence>
<evidence type="ECO:0000256" key="2">
    <source>
        <dbReference type="ARBA" id="ARBA00022737"/>
    </source>
</evidence>
<dbReference type="OrthoDB" id="8912547at2759"/>
<sequence length="388" mass="43955">MEDKRTCSDGDFSPGSSQSHRQRSNSVESNCVSMKSDRSMEQPVRFEEIDTSTDLRQRSNLLESSCVSMKNVRSMEPPAKFEERDTSTVLRQRSKSPESSCVSLKSDRSMKQPEKFEDRDTSTDLSYDAQVVQSTLKSNLIKKFQCLHKGTAKQGNPTLLNEIYTELYITESESGEINNEHESDVRLCDVSESASVDVLLMNLIAGNLLPSAQIWITSRPAAADLVPSECVHRVTEESCSIQEHLAALYVHLSFMNNTINVFETEQSPLSKGLKQKKNKPISELHQRAVDEALQSNNGHLELFLHFLLGLSVEFNQTLLQKLETQIGSCSYNKEETLQFIKEKITVNHSPERPINLFHCLNELGDDSLEKDYLKTKKLKQTKLSSLQW</sequence>
<dbReference type="Pfam" id="PF17776">
    <property type="entry name" value="NLRC4_HD2"/>
    <property type="match status" value="1"/>
</dbReference>
<dbReference type="AlphaFoldDB" id="A0A3N0Y843"/>